<sequence>MRTFGKTGRHLAAVAASAALVLASADSALAQTTDENADAAATPQSSFSFLDQELPNPTLWENDPMQPEYRVDRESPVKDPAGVLLTFWDTQSLDALLNNGTYQLTNHAYVSAGYDNCVWVSANKTTQCFVPYDVELGKTYTLSGPVNYRAFTTLTDDDAGVYTARDIPQVDFAGFAELYGYDPANDNNVTFVEKPETRGGDYYDNYGLVTWETPRG</sequence>
<feature type="signal peptide" evidence="1">
    <location>
        <begin position="1"/>
        <end position="30"/>
    </location>
</feature>
<reference evidence="3" key="1">
    <citation type="submission" date="2016-10" db="EMBL/GenBank/DDBJ databases">
        <authorList>
            <person name="Varghese N."/>
            <person name="Submissions S."/>
        </authorList>
    </citation>
    <scope>NUCLEOTIDE SEQUENCE [LARGE SCALE GENOMIC DNA]</scope>
    <source>
        <strain evidence="3">CGMCC 4.3516</strain>
    </source>
</reference>
<dbReference type="RefSeq" id="WP_091038273.1">
    <property type="nucleotide sequence ID" value="NZ_FNAD01000011.1"/>
</dbReference>
<gene>
    <name evidence="2" type="ORF">SAMN05216270_11197</name>
</gene>
<keyword evidence="3" id="KW-1185">Reference proteome</keyword>
<dbReference type="AlphaFoldDB" id="A0A1G6ZMK1"/>
<evidence type="ECO:0000313" key="2">
    <source>
        <dbReference type="EMBL" id="SDE03839.1"/>
    </source>
</evidence>
<name>A0A1G6ZMK1_9ACTN</name>
<dbReference type="EMBL" id="FNAD01000011">
    <property type="protein sequence ID" value="SDE03839.1"/>
    <property type="molecule type" value="Genomic_DNA"/>
</dbReference>
<accession>A0A1G6ZMK1</accession>
<evidence type="ECO:0000313" key="3">
    <source>
        <dbReference type="Proteomes" id="UP000198949"/>
    </source>
</evidence>
<feature type="chain" id="PRO_5011591517" evidence="1">
    <location>
        <begin position="31"/>
        <end position="216"/>
    </location>
</feature>
<protein>
    <submittedName>
        <fullName evidence="2">Uncharacterized protein</fullName>
    </submittedName>
</protein>
<dbReference type="Proteomes" id="UP000198949">
    <property type="component" value="Unassembled WGS sequence"/>
</dbReference>
<proteinExistence type="predicted"/>
<keyword evidence="1" id="KW-0732">Signal</keyword>
<evidence type="ECO:0000256" key="1">
    <source>
        <dbReference type="SAM" id="SignalP"/>
    </source>
</evidence>
<organism evidence="2 3">
    <name type="scientific">Glycomyces harbinensis</name>
    <dbReference type="NCBI Taxonomy" id="58114"/>
    <lineage>
        <taxon>Bacteria</taxon>
        <taxon>Bacillati</taxon>
        <taxon>Actinomycetota</taxon>
        <taxon>Actinomycetes</taxon>
        <taxon>Glycomycetales</taxon>
        <taxon>Glycomycetaceae</taxon>
        <taxon>Glycomyces</taxon>
    </lineage>
</organism>